<proteinExistence type="predicted"/>
<evidence type="ECO:0000256" key="1">
    <source>
        <dbReference type="SAM" id="Phobius"/>
    </source>
</evidence>
<feature type="transmembrane region" description="Helical" evidence="1">
    <location>
        <begin position="40"/>
        <end position="58"/>
    </location>
</feature>
<protein>
    <recommendedName>
        <fullName evidence="2">VanZ-like domain-containing protein</fullName>
    </recommendedName>
</protein>
<dbReference type="RefSeq" id="WP_053406224.1">
    <property type="nucleotide sequence ID" value="NZ_BQKE01000001.1"/>
</dbReference>
<feature type="transmembrane region" description="Helical" evidence="1">
    <location>
        <begin position="70"/>
        <end position="90"/>
    </location>
</feature>
<comment type="caution">
    <text evidence="3">The sequence shown here is derived from an EMBL/GenBank/DDBJ whole genome shotgun (WGS) entry which is preliminary data.</text>
</comment>
<keyword evidence="4" id="KW-1185">Reference proteome</keyword>
<feature type="transmembrane region" description="Helical" evidence="1">
    <location>
        <begin position="7"/>
        <end position="28"/>
    </location>
</feature>
<gene>
    <name evidence="3" type="ORF">PEDI_01870</name>
</gene>
<keyword evidence="1" id="KW-1133">Transmembrane helix</keyword>
<dbReference type="InterPro" id="IPR006976">
    <property type="entry name" value="VanZ-like"/>
</dbReference>
<dbReference type="PANTHER" id="PTHR28008:SF1">
    <property type="entry name" value="DOMAIN PROTEIN, PUTATIVE (AFU_ORTHOLOGUE AFUA_3G10980)-RELATED"/>
    <property type="match status" value="1"/>
</dbReference>
<name>A0AAN5AHT4_9BACT</name>
<reference evidence="3 4" key="1">
    <citation type="submission" date="2021-12" db="EMBL/GenBank/DDBJ databases">
        <title>Genome sequencing of bacteria with rrn-lacking chromosome and rrn-plasmid.</title>
        <authorList>
            <person name="Anda M."/>
            <person name="Iwasaki W."/>
        </authorList>
    </citation>
    <scope>NUCLEOTIDE SEQUENCE [LARGE SCALE GENOMIC DNA]</scope>
    <source>
        <strain evidence="3 4">NBRC 15940</strain>
    </source>
</reference>
<dbReference type="PANTHER" id="PTHR28008">
    <property type="entry name" value="DOMAIN PROTEIN, PUTATIVE (AFU_ORTHOLOGUE AFUA_3G10980)-RELATED"/>
    <property type="match status" value="1"/>
</dbReference>
<dbReference type="AlphaFoldDB" id="A0AAN5AHT4"/>
<dbReference type="EMBL" id="BQKE01000001">
    <property type="protein sequence ID" value="GJM59635.1"/>
    <property type="molecule type" value="Genomic_DNA"/>
</dbReference>
<evidence type="ECO:0000313" key="3">
    <source>
        <dbReference type="EMBL" id="GJM59635.1"/>
    </source>
</evidence>
<organism evidence="3 4">
    <name type="scientific">Persicobacter diffluens</name>
    <dbReference type="NCBI Taxonomy" id="981"/>
    <lineage>
        <taxon>Bacteria</taxon>
        <taxon>Pseudomonadati</taxon>
        <taxon>Bacteroidota</taxon>
        <taxon>Cytophagia</taxon>
        <taxon>Cytophagales</taxon>
        <taxon>Persicobacteraceae</taxon>
        <taxon>Persicobacter</taxon>
    </lineage>
</organism>
<keyword evidence="1" id="KW-0812">Transmembrane</keyword>
<evidence type="ECO:0000313" key="4">
    <source>
        <dbReference type="Proteomes" id="UP001310022"/>
    </source>
</evidence>
<feature type="domain" description="VanZ-like" evidence="2">
    <location>
        <begin position="27"/>
        <end position="119"/>
    </location>
</feature>
<dbReference type="Pfam" id="PF04892">
    <property type="entry name" value="VanZ"/>
    <property type="match status" value="1"/>
</dbReference>
<feature type="transmembrane region" description="Helical" evidence="1">
    <location>
        <begin position="102"/>
        <end position="120"/>
    </location>
</feature>
<sequence>MILRYQLFTIIWVIIILFLTLLPASSLPSGINWYIPFDKLAHAGVFGILALLLTIGSCKQYSVEHMKRFPYHWTISLCFVFGLLIEVLQGSFTSRHFEWMDLVADMIGAFIGLIVFFFVYKW</sequence>
<dbReference type="NCBIfam" id="NF037970">
    <property type="entry name" value="vanZ_1"/>
    <property type="match status" value="1"/>
</dbReference>
<keyword evidence="1" id="KW-0472">Membrane</keyword>
<accession>A0AAN5AHT4</accession>
<evidence type="ECO:0000259" key="2">
    <source>
        <dbReference type="Pfam" id="PF04892"/>
    </source>
</evidence>
<dbReference type="Proteomes" id="UP001310022">
    <property type="component" value="Unassembled WGS sequence"/>
</dbReference>